<dbReference type="RefSeq" id="WP_112221334.1">
    <property type="nucleotide sequence ID" value="NZ_CP196859.1"/>
</dbReference>
<comment type="caution">
    <text evidence="1">The sequence shown here is derived from an EMBL/GenBank/DDBJ whole genome shotgun (WGS) entry which is preliminary data.</text>
</comment>
<evidence type="ECO:0008006" key="3">
    <source>
        <dbReference type="Google" id="ProtNLM"/>
    </source>
</evidence>
<evidence type="ECO:0000313" key="1">
    <source>
        <dbReference type="EMBL" id="RAZ80907.1"/>
    </source>
</evidence>
<proteinExistence type="predicted"/>
<evidence type="ECO:0000313" key="2">
    <source>
        <dbReference type="Proteomes" id="UP000251002"/>
    </source>
</evidence>
<keyword evidence="2" id="KW-1185">Reference proteome</keyword>
<gene>
    <name evidence="1" type="ORF">DP120_01030</name>
</gene>
<reference evidence="1 2" key="1">
    <citation type="submission" date="2018-06" db="EMBL/GenBank/DDBJ databases">
        <title>The draft genome sequences of strains SCU63 and S1.</title>
        <authorList>
            <person name="Gan L."/>
        </authorList>
    </citation>
    <scope>NUCLEOTIDE SEQUENCE [LARGE SCALE GENOMIC DNA]</scope>
    <source>
        <strain evidence="1 2">SCU63</strain>
    </source>
</reference>
<dbReference type="AlphaFoldDB" id="A0A365L6M1"/>
<accession>A0A365L6M1</accession>
<protein>
    <recommendedName>
        <fullName evidence="3">Aerobactin siderophore biosynthesis IucA/IucC-like C-terminal domain-containing protein</fullName>
    </recommendedName>
</protein>
<dbReference type="EMBL" id="QLZR01000001">
    <property type="protein sequence ID" value="RAZ80907.1"/>
    <property type="molecule type" value="Genomic_DNA"/>
</dbReference>
<name>A0A365L6M1_9BACL</name>
<sequence>MEELELFQVKVRREANGFMNMEEATESRYPELIKEIVHASGAPNEAVASSIFMRRFGFFITAQLYLLAHNKIWVGPLDEVHLENTQGSISFAVDERFIRERVDGDLEKVLKDYAFPVVEAFRTAGHVSKIILWENIWGYAIWMYGMQSSEQAERDIETLMEDEIWQPEMRKSYFRQFLGGHSFEEAKADYKRITCCLYKELPETDKCPYCPLRK</sequence>
<organism evidence="1 2">
    <name type="scientific">Planococcus halotolerans</name>
    <dbReference type="NCBI Taxonomy" id="2233542"/>
    <lineage>
        <taxon>Bacteria</taxon>
        <taxon>Bacillati</taxon>
        <taxon>Bacillota</taxon>
        <taxon>Bacilli</taxon>
        <taxon>Bacillales</taxon>
        <taxon>Caryophanaceae</taxon>
        <taxon>Planococcus</taxon>
    </lineage>
</organism>
<dbReference type="Proteomes" id="UP000251002">
    <property type="component" value="Unassembled WGS sequence"/>
</dbReference>